<evidence type="ECO:0000256" key="1">
    <source>
        <dbReference type="SAM" id="MobiDB-lite"/>
    </source>
</evidence>
<name>A0ABN9KG59_9RALS</name>
<dbReference type="Proteomes" id="UP001189792">
    <property type="component" value="Unassembled WGS sequence"/>
</dbReference>
<feature type="compositionally biased region" description="Basic residues" evidence="1">
    <location>
        <begin position="148"/>
        <end position="160"/>
    </location>
</feature>
<proteinExistence type="predicted"/>
<protein>
    <submittedName>
        <fullName evidence="2">Uncharacterized protein</fullName>
    </submittedName>
</protein>
<feature type="compositionally biased region" description="Polar residues" evidence="1">
    <location>
        <begin position="193"/>
        <end position="206"/>
    </location>
</feature>
<evidence type="ECO:0000313" key="3">
    <source>
        <dbReference type="Proteomes" id="UP001189792"/>
    </source>
</evidence>
<keyword evidence="3" id="KW-1185">Reference proteome</keyword>
<reference evidence="2 3" key="1">
    <citation type="submission" date="2023-07" db="EMBL/GenBank/DDBJ databases">
        <authorList>
            <person name="Peeters C."/>
        </authorList>
    </citation>
    <scope>NUCLEOTIDE SEQUENCE [LARGE SCALE GENOMIC DNA]</scope>
    <source>
        <strain evidence="2 3">LMG 32965</strain>
    </source>
</reference>
<comment type="caution">
    <text evidence="2">The sequence shown here is derived from an EMBL/GenBank/DDBJ whole genome shotgun (WGS) entry which is preliminary data.</text>
</comment>
<accession>A0ABN9KG59</accession>
<dbReference type="EMBL" id="CAUDLI010000008">
    <property type="protein sequence ID" value="CAJ0893756.1"/>
    <property type="molecule type" value="Genomic_DNA"/>
</dbReference>
<feature type="region of interest" description="Disordered" evidence="1">
    <location>
        <begin position="178"/>
        <end position="216"/>
    </location>
</feature>
<organism evidence="2 3">
    <name type="scientific">Ralstonia flatus</name>
    <dbReference type="NCBI Taxonomy" id="3058601"/>
    <lineage>
        <taxon>Bacteria</taxon>
        <taxon>Pseudomonadati</taxon>
        <taxon>Pseudomonadota</taxon>
        <taxon>Betaproteobacteria</taxon>
        <taxon>Burkholderiales</taxon>
        <taxon>Burkholderiaceae</taxon>
        <taxon>Ralstonia</taxon>
    </lineage>
</organism>
<gene>
    <name evidence="2" type="ORF">R77564_03739</name>
</gene>
<feature type="region of interest" description="Disordered" evidence="1">
    <location>
        <begin position="141"/>
        <end position="160"/>
    </location>
</feature>
<sequence>MGPLGDDRPAAGGLLMEALVQKLHPALSSGQRLTVADSGNPLFSRQGDWDGGSPLHCVAMALALLGKLSDPVQIRQHVNGPESQFLGSGLAALPARPNAIGVGVLHLGAELRRSADHHPGQLIGNPAVLYSGIVQRLAGDSGLAQPARRPRGAGGRHRRTAAHPTLCTSRAFVARSRRVGAGASQRQCPPGAWQTQAVSGHLSSSAAGDPGRRGVD</sequence>
<evidence type="ECO:0000313" key="2">
    <source>
        <dbReference type="EMBL" id="CAJ0893756.1"/>
    </source>
</evidence>